<dbReference type="EMBL" id="JAOPGA020001368">
    <property type="protein sequence ID" value="KAL0487719.1"/>
    <property type="molecule type" value="Genomic_DNA"/>
</dbReference>
<name>A0AAW2ZEF0_9EUKA</name>
<dbReference type="AlphaFoldDB" id="A0AAW2ZEF0"/>
<feature type="region of interest" description="Disordered" evidence="1">
    <location>
        <begin position="137"/>
        <end position="170"/>
    </location>
</feature>
<proteinExistence type="predicted"/>
<organism evidence="2 3">
    <name type="scientific">Acrasis kona</name>
    <dbReference type="NCBI Taxonomy" id="1008807"/>
    <lineage>
        <taxon>Eukaryota</taxon>
        <taxon>Discoba</taxon>
        <taxon>Heterolobosea</taxon>
        <taxon>Tetramitia</taxon>
        <taxon>Eutetramitia</taxon>
        <taxon>Acrasidae</taxon>
        <taxon>Acrasis</taxon>
    </lineage>
</organism>
<reference evidence="2 3" key="1">
    <citation type="submission" date="2024-03" db="EMBL/GenBank/DDBJ databases">
        <title>The Acrasis kona genome and developmental transcriptomes reveal deep origins of eukaryotic multicellular pathways.</title>
        <authorList>
            <person name="Sheikh S."/>
            <person name="Fu C.-J."/>
            <person name="Brown M.W."/>
            <person name="Baldauf S.L."/>
        </authorList>
    </citation>
    <scope>NUCLEOTIDE SEQUENCE [LARGE SCALE GENOMIC DNA]</scope>
    <source>
        <strain evidence="2 3">ATCC MYA-3509</strain>
    </source>
</reference>
<accession>A0AAW2ZEF0</accession>
<feature type="compositionally biased region" description="Polar residues" evidence="1">
    <location>
        <begin position="150"/>
        <end position="159"/>
    </location>
</feature>
<evidence type="ECO:0000313" key="3">
    <source>
        <dbReference type="Proteomes" id="UP001431209"/>
    </source>
</evidence>
<protein>
    <submittedName>
        <fullName evidence="2">CALML4</fullName>
    </submittedName>
</protein>
<gene>
    <name evidence="2" type="ORF">AKO1_000189</name>
</gene>
<keyword evidence="3" id="KW-1185">Reference proteome</keyword>
<evidence type="ECO:0000256" key="1">
    <source>
        <dbReference type="SAM" id="MobiDB-lite"/>
    </source>
</evidence>
<comment type="caution">
    <text evidence="2">The sequence shown here is derived from an EMBL/GenBank/DDBJ whole genome shotgun (WGS) entry which is preliminary data.</text>
</comment>
<sequence>MSPDSPIVFTKFLPEPVLNNLKKSISGYDVNQNGYISLDNFNSVIVEIIGIPLPSETERARQLFEEGGHKLHVFEALDCAARIWLLRNEYGHMMEETNTVTTNTTNQEDSDDDDLSTTNVQQVDLDAVCQQVLEAERNKPNYPKKKPLFSFTSTSSNGSDIMDELFRRKK</sequence>
<dbReference type="Proteomes" id="UP001431209">
    <property type="component" value="Unassembled WGS sequence"/>
</dbReference>
<evidence type="ECO:0000313" key="2">
    <source>
        <dbReference type="EMBL" id="KAL0487719.1"/>
    </source>
</evidence>